<evidence type="ECO:0000313" key="1">
    <source>
        <dbReference type="EMBL" id="KAG7521571.1"/>
    </source>
</evidence>
<keyword evidence="2" id="KW-1185">Reference proteome</keyword>
<name>A0AAV6SVK7_SOLSE</name>
<evidence type="ECO:0000313" key="2">
    <source>
        <dbReference type="Proteomes" id="UP000693946"/>
    </source>
</evidence>
<dbReference type="EMBL" id="JAGKHQ010000002">
    <property type="protein sequence ID" value="KAG7521571.1"/>
    <property type="molecule type" value="Genomic_DNA"/>
</dbReference>
<protein>
    <submittedName>
        <fullName evidence="1">Uncharacterized protein</fullName>
    </submittedName>
</protein>
<comment type="caution">
    <text evidence="1">The sequence shown here is derived from an EMBL/GenBank/DDBJ whole genome shotgun (WGS) entry which is preliminary data.</text>
</comment>
<dbReference type="Proteomes" id="UP000693946">
    <property type="component" value="Linkage Group LG10"/>
</dbReference>
<gene>
    <name evidence="1" type="ORF">JOB18_001410</name>
</gene>
<dbReference type="AlphaFoldDB" id="A0AAV6SVK7"/>
<reference evidence="1 2" key="1">
    <citation type="journal article" date="2021" name="Sci. Rep.">
        <title>Chromosome anchoring in Senegalese sole (Solea senegalensis) reveals sex-associated markers and genome rearrangements in flatfish.</title>
        <authorList>
            <person name="Guerrero-Cozar I."/>
            <person name="Gomez-Garrido J."/>
            <person name="Berbel C."/>
            <person name="Martinez-Blanch J.F."/>
            <person name="Alioto T."/>
            <person name="Claros M.G."/>
            <person name="Gagnaire P.A."/>
            <person name="Manchado M."/>
        </authorList>
    </citation>
    <scope>NUCLEOTIDE SEQUENCE [LARGE SCALE GENOMIC DNA]</scope>
    <source>
        <strain evidence="1">Sse05_10M</strain>
    </source>
</reference>
<organism evidence="1 2">
    <name type="scientific">Solea senegalensis</name>
    <name type="common">Senegalese sole</name>
    <dbReference type="NCBI Taxonomy" id="28829"/>
    <lineage>
        <taxon>Eukaryota</taxon>
        <taxon>Metazoa</taxon>
        <taxon>Chordata</taxon>
        <taxon>Craniata</taxon>
        <taxon>Vertebrata</taxon>
        <taxon>Euteleostomi</taxon>
        <taxon>Actinopterygii</taxon>
        <taxon>Neopterygii</taxon>
        <taxon>Teleostei</taxon>
        <taxon>Neoteleostei</taxon>
        <taxon>Acanthomorphata</taxon>
        <taxon>Carangaria</taxon>
        <taxon>Pleuronectiformes</taxon>
        <taxon>Pleuronectoidei</taxon>
        <taxon>Soleidae</taxon>
        <taxon>Solea</taxon>
    </lineage>
</organism>
<proteinExistence type="predicted"/>
<sequence length="136" mass="15994">MAHYLTLPPAFTIQELNRLDPSFNSAKLIRRERKKRPTYSTERFQLRFVFKHTMDDQMKCKENRQGFSPDLKCLKCPRLQRGFTIDSKITHESQSLKERRKRITLSNNCCNIISLSPVAQRFVPLVNTPKCPCARH</sequence>
<accession>A0AAV6SVK7</accession>